<keyword evidence="3" id="KW-1185">Reference proteome</keyword>
<dbReference type="Proteomes" id="UP001165083">
    <property type="component" value="Unassembled WGS sequence"/>
</dbReference>
<keyword evidence="1" id="KW-0175">Coiled coil</keyword>
<comment type="caution">
    <text evidence="2">The sequence shown here is derived from an EMBL/GenBank/DDBJ whole genome shotgun (WGS) entry which is preliminary data.</text>
</comment>
<evidence type="ECO:0000313" key="3">
    <source>
        <dbReference type="Proteomes" id="UP001165083"/>
    </source>
</evidence>
<dbReference type="AlphaFoldDB" id="A0A9W6UEA7"/>
<reference evidence="2" key="1">
    <citation type="submission" date="2023-04" db="EMBL/GenBank/DDBJ databases">
        <title>Phytophthora lilii NBRC 32176.</title>
        <authorList>
            <person name="Ichikawa N."/>
            <person name="Sato H."/>
            <person name="Tonouchi N."/>
        </authorList>
    </citation>
    <scope>NUCLEOTIDE SEQUENCE</scope>
    <source>
        <strain evidence="2">NBRC 32176</strain>
    </source>
</reference>
<organism evidence="2 3">
    <name type="scientific">Phytophthora lilii</name>
    <dbReference type="NCBI Taxonomy" id="2077276"/>
    <lineage>
        <taxon>Eukaryota</taxon>
        <taxon>Sar</taxon>
        <taxon>Stramenopiles</taxon>
        <taxon>Oomycota</taxon>
        <taxon>Peronosporomycetes</taxon>
        <taxon>Peronosporales</taxon>
        <taxon>Peronosporaceae</taxon>
        <taxon>Phytophthora</taxon>
    </lineage>
</organism>
<dbReference type="EMBL" id="BSXW01000912">
    <property type="protein sequence ID" value="GMF31508.1"/>
    <property type="molecule type" value="Genomic_DNA"/>
</dbReference>
<protein>
    <submittedName>
        <fullName evidence="2">Unnamed protein product</fullName>
    </submittedName>
</protein>
<name>A0A9W6UEA7_9STRA</name>
<gene>
    <name evidence="2" type="ORF">Plil01_001347000</name>
</gene>
<dbReference type="OrthoDB" id="166605at2759"/>
<proteinExistence type="predicted"/>
<accession>A0A9W6UEA7</accession>
<evidence type="ECO:0000256" key="1">
    <source>
        <dbReference type="SAM" id="Coils"/>
    </source>
</evidence>
<sequence length="357" mass="40702">MAQETKKRKATYLRQKEEQEALQAQLEALQQQMASLRAEKDDGAKQLYASVSLNAALREAVEQQHLGVATAQSMASQWLQNQTSNPMGDPIHLGREWMERRETLLGMRDERLARGYRYVTARCQYLDALKPHFSEEKFEDTNGEFCCVRNEVIPFPGVQSMRKVFDALKFTLNTLEICVSEQLGHITVRDDYDTVGTDSFVSNYRLASGLDSGVTTELNSVAFGQYFKNVGHFSGGQYAVLAIDSVDEDKLHPYHPQDCIRKVLHGTMILLSVPRRKASTTKWSLDLTSQTKMACESSQAEIKCQTTEMEIVMLRSFFVKTCRPEFEVSQMTKQELRDNITRWGDVVLQAIRRIIYA</sequence>
<feature type="coiled-coil region" evidence="1">
    <location>
        <begin position="2"/>
        <end position="46"/>
    </location>
</feature>
<evidence type="ECO:0000313" key="2">
    <source>
        <dbReference type="EMBL" id="GMF31508.1"/>
    </source>
</evidence>